<accession>A0A0E9VF14</accession>
<reference evidence="1" key="1">
    <citation type="submission" date="2014-11" db="EMBL/GenBank/DDBJ databases">
        <authorList>
            <person name="Amaro Gonzalez C."/>
        </authorList>
    </citation>
    <scope>NUCLEOTIDE SEQUENCE</scope>
</reference>
<sequence length="55" mass="6370">MQKSLVCRCPRTGHAVSSIMFGTKTHFFMIWLCTIYNSHVVKVLLFMSKLYTLIS</sequence>
<evidence type="ECO:0000313" key="1">
    <source>
        <dbReference type="EMBL" id="JAH75758.1"/>
    </source>
</evidence>
<organism evidence="1">
    <name type="scientific">Anguilla anguilla</name>
    <name type="common">European freshwater eel</name>
    <name type="synonym">Muraena anguilla</name>
    <dbReference type="NCBI Taxonomy" id="7936"/>
    <lineage>
        <taxon>Eukaryota</taxon>
        <taxon>Metazoa</taxon>
        <taxon>Chordata</taxon>
        <taxon>Craniata</taxon>
        <taxon>Vertebrata</taxon>
        <taxon>Euteleostomi</taxon>
        <taxon>Actinopterygii</taxon>
        <taxon>Neopterygii</taxon>
        <taxon>Teleostei</taxon>
        <taxon>Anguilliformes</taxon>
        <taxon>Anguillidae</taxon>
        <taxon>Anguilla</taxon>
    </lineage>
</organism>
<reference evidence="1" key="2">
    <citation type="journal article" date="2015" name="Fish Shellfish Immunol.">
        <title>Early steps in the European eel (Anguilla anguilla)-Vibrio vulnificus interaction in the gills: Role of the RtxA13 toxin.</title>
        <authorList>
            <person name="Callol A."/>
            <person name="Pajuelo D."/>
            <person name="Ebbesson L."/>
            <person name="Teles M."/>
            <person name="MacKenzie S."/>
            <person name="Amaro C."/>
        </authorList>
    </citation>
    <scope>NUCLEOTIDE SEQUENCE</scope>
</reference>
<protein>
    <submittedName>
        <fullName evidence="1">Uncharacterized protein</fullName>
    </submittedName>
</protein>
<dbReference type="AlphaFoldDB" id="A0A0E9VF14"/>
<name>A0A0E9VF14_ANGAN</name>
<dbReference type="EMBL" id="GBXM01032819">
    <property type="protein sequence ID" value="JAH75758.1"/>
    <property type="molecule type" value="Transcribed_RNA"/>
</dbReference>
<proteinExistence type="predicted"/>